<keyword evidence="3" id="KW-1185">Reference proteome</keyword>
<comment type="caution">
    <text evidence="2">The sequence shown here is derived from an EMBL/GenBank/DDBJ whole genome shotgun (WGS) entry which is preliminary data.</text>
</comment>
<evidence type="ECO:0000256" key="1">
    <source>
        <dbReference type="SAM" id="MobiDB-lite"/>
    </source>
</evidence>
<reference evidence="2 3" key="1">
    <citation type="submission" date="2017-07" db="EMBL/GenBank/DDBJ databases">
        <title>Draft whole genome sequences of clinical Proprionibacteriaceae strains.</title>
        <authorList>
            <person name="Bernier A.-M."/>
            <person name="Bernard K."/>
            <person name="Domingo M.-C."/>
        </authorList>
    </citation>
    <scope>NUCLEOTIDE SEQUENCE [LARGE SCALE GENOMIC DNA]</scope>
    <source>
        <strain evidence="2 3">NML 130396</strain>
    </source>
</reference>
<dbReference type="EMBL" id="NMVQ01000007">
    <property type="protein sequence ID" value="OYO23446.1"/>
    <property type="molecule type" value="Genomic_DNA"/>
</dbReference>
<dbReference type="Proteomes" id="UP000216311">
    <property type="component" value="Unassembled WGS sequence"/>
</dbReference>
<protein>
    <submittedName>
        <fullName evidence="2">Uncharacterized protein</fullName>
    </submittedName>
</protein>
<organism evidence="2 3">
    <name type="scientific">Enemella dayhoffiae</name>
    <dbReference type="NCBI Taxonomy" id="2016507"/>
    <lineage>
        <taxon>Bacteria</taxon>
        <taxon>Bacillati</taxon>
        <taxon>Actinomycetota</taxon>
        <taxon>Actinomycetes</taxon>
        <taxon>Propionibacteriales</taxon>
        <taxon>Propionibacteriaceae</taxon>
        <taxon>Enemella</taxon>
    </lineage>
</organism>
<evidence type="ECO:0000313" key="2">
    <source>
        <dbReference type="EMBL" id="OYO23446.1"/>
    </source>
</evidence>
<accession>A0A255H816</accession>
<sequence length="167" mass="18530">MDAWTDATIPVLSRVAERPYGHITYKDLAEELQRTTGYRTRTLLGNWIGRVLEPVIGSCLDQGLPPLTSLVVHTSTGDVGDGYHNPQHPYRSLSGDRLEAVAAADRLACYRFFCPDLPADAEPRPTSLHSEIEESRRRSAAATRPERQVCDQCFMEVPRTGVCDNCG</sequence>
<name>A0A255H816_9ACTN</name>
<feature type="region of interest" description="Disordered" evidence="1">
    <location>
        <begin position="123"/>
        <end position="143"/>
    </location>
</feature>
<dbReference type="AlphaFoldDB" id="A0A255H816"/>
<proteinExistence type="predicted"/>
<gene>
    <name evidence="2" type="ORF">CGZ93_05740</name>
</gene>
<evidence type="ECO:0000313" key="3">
    <source>
        <dbReference type="Proteomes" id="UP000216311"/>
    </source>
</evidence>